<evidence type="ECO:0000256" key="6">
    <source>
        <dbReference type="ARBA" id="ARBA00023015"/>
    </source>
</evidence>
<organism evidence="15 16">
    <name type="scientific">Gadus morhua</name>
    <name type="common">Atlantic cod</name>
    <dbReference type="NCBI Taxonomy" id="8049"/>
    <lineage>
        <taxon>Eukaryota</taxon>
        <taxon>Metazoa</taxon>
        <taxon>Chordata</taxon>
        <taxon>Craniata</taxon>
        <taxon>Vertebrata</taxon>
        <taxon>Euteleostomi</taxon>
        <taxon>Actinopterygii</taxon>
        <taxon>Neopterygii</taxon>
        <taxon>Teleostei</taxon>
        <taxon>Neoteleostei</taxon>
        <taxon>Acanthomorphata</taxon>
        <taxon>Zeiogadaria</taxon>
        <taxon>Gadariae</taxon>
        <taxon>Gadiformes</taxon>
        <taxon>Gadoidei</taxon>
        <taxon>Gadidae</taxon>
        <taxon>Gadus</taxon>
    </lineage>
</organism>
<dbReference type="RefSeq" id="XP_030218906.1">
    <property type="nucleotide sequence ID" value="XM_030363046.1"/>
</dbReference>
<evidence type="ECO:0000256" key="12">
    <source>
        <dbReference type="SAM" id="MobiDB-lite"/>
    </source>
</evidence>
<dbReference type="GeneTree" id="ENSGT00940000161979"/>
<gene>
    <name evidence="15" type="primary">LOC115548415</name>
</gene>
<evidence type="ECO:0000313" key="15">
    <source>
        <dbReference type="Ensembl" id="ENSGMOP00000065421.1"/>
    </source>
</evidence>
<feature type="domain" description="C2H2-type" evidence="13">
    <location>
        <begin position="278"/>
        <end position="305"/>
    </location>
</feature>
<dbReference type="Pfam" id="PF00096">
    <property type="entry name" value="zf-C2H2"/>
    <property type="match status" value="3"/>
</dbReference>
<dbReference type="InterPro" id="IPR006612">
    <property type="entry name" value="THAP_Znf"/>
</dbReference>
<keyword evidence="7 11" id="KW-0238">DNA-binding</keyword>
<keyword evidence="16" id="KW-1185">Reference proteome</keyword>
<evidence type="ECO:0000256" key="11">
    <source>
        <dbReference type="PROSITE-ProRule" id="PRU00309"/>
    </source>
</evidence>
<dbReference type="OrthoDB" id="8634051at2759"/>
<evidence type="ECO:0000256" key="2">
    <source>
        <dbReference type="ARBA" id="ARBA00022723"/>
    </source>
</evidence>
<dbReference type="AlphaFoldDB" id="A0A8C5FVW9"/>
<evidence type="ECO:0000256" key="8">
    <source>
        <dbReference type="ARBA" id="ARBA00023163"/>
    </source>
</evidence>
<feature type="compositionally biased region" description="Acidic residues" evidence="12">
    <location>
        <begin position="169"/>
        <end position="188"/>
    </location>
</feature>
<proteinExistence type="predicted"/>
<dbReference type="GO" id="GO:0005654">
    <property type="term" value="C:nucleoplasm"/>
    <property type="evidence" value="ECO:0007669"/>
    <property type="project" value="TreeGrafter"/>
</dbReference>
<dbReference type="Proteomes" id="UP000694546">
    <property type="component" value="Chromosome 8"/>
</dbReference>
<comment type="subcellular location">
    <subcellularLocation>
        <location evidence="1">Nucleus</location>
    </subcellularLocation>
</comment>
<dbReference type="SMART" id="SM00355">
    <property type="entry name" value="ZnF_C2H2"/>
    <property type="match status" value="6"/>
</dbReference>
<dbReference type="Ensembl" id="ENSGMOT00000030235.1">
    <property type="protein sequence ID" value="ENSGMOP00000065421.1"/>
    <property type="gene ID" value="ENSGMOG00000030177.1"/>
</dbReference>
<keyword evidence="5" id="KW-0862">Zinc</keyword>
<reference evidence="15" key="1">
    <citation type="submission" date="2025-08" db="UniProtKB">
        <authorList>
            <consortium name="Ensembl"/>
        </authorList>
    </citation>
    <scope>IDENTIFICATION</scope>
</reference>
<evidence type="ECO:0000313" key="16">
    <source>
        <dbReference type="Proteomes" id="UP000694546"/>
    </source>
</evidence>
<accession>A0A8C5FVW9</accession>
<evidence type="ECO:0000259" key="13">
    <source>
        <dbReference type="PROSITE" id="PS50157"/>
    </source>
</evidence>
<keyword evidence="8" id="KW-0804">Transcription</keyword>
<feature type="region of interest" description="Disordered" evidence="12">
    <location>
        <begin position="388"/>
        <end position="533"/>
    </location>
</feature>
<name>A0A8C5FVW9_GADMO</name>
<dbReference type="GO" id="GO:0001227">
    <property type="term" value="F:DNA-binding transcription repressor activity, RNA polymerase II-specific"/>
    <property type="evidence" value="ECO:0007669"/>
    <property type="project" value="TreeGrafter"/>
</dbReference>
<feature type="domain" description="C2H2-type" evidence="13">
    <location>
        <begin position="362"/>
        <end position="385"/>
    </location>
</feature>
<feature type="domain" description="C2H2-type" evidence="13">
    <location>
        <begin position="306"/>
        <end position="333"/>
    </location>
</feature>
<dbReference type="SMART" id="SM00692">
    <property type="entry name" value="DM3"/>
    <property type="match status" value="1"/>
</dbReference>
<keyword evidence="9" id="KW-0539">Nucleus</keyword>
<dbReference type="InterPro" id="IPR038441">
    <property type="entry name" value="THAP_Znf_sf"/>
</dbReference>
<feature type="domain" description="C2H2-type" evidence="13">
    <location>
        <begin position="334"/>
        <end position="361"/>
    </location>
</feature>
<dbReference type="GO" id="GO:0000978">
    <property type="term" value="F:RNA polymerase II cis-regulatory region sequence-specific DNA binding"/>
    <property type="evidence" value="ECO:0007669"/>
    <property type="project" value="TreeGrafter"/>
</dbReference>
<dbReference type="GO" id="GO:0008270">
    <property type="term" value="F:zinc ion binding"/>
    <property type="evidence" value="ECO:0007669"/>
    <property type="project" value="UniProtKB-KW"/>
</dbReference>
<dbReference type="PANTHER" id="PTHR24399">
    <property type="entry name" value="ZINC FINGER AND BTB DOMAIN-CONTAINING"/>
    <property type="match status" value="1"/>
</dbReference>
<dbReference type="OMA" id="HVCEYKT"/>
<dbReference type="Gene3D" id="3.30.160.60">
    <property type="entry name" value="Classic Zinc Finger"/>
    <property type="match status" value="5"/>
</dbReference>
<protein>
    <submittedName>
        <fullName evidence="15">Zinc finger protein 28 homolog</fullName>
    </submittedName>
</protein>
<dbReference type="PROSITE" id="PS50157">
    <property type="entry name" value="ZINC_FINGER_C2H2_2"/>
    <property type="match status" value="5"/>
</dbReference>
<evidence type="ECO:0000256" key="10">
    <source>
        <dbReference type="PROSITE-ProRule" id="PRU00042"/>
    </source>
</evidence>
<dbReference type="SMART" id="SM00980">
    <property type="entry name" value="THAP"/>
    <property type="match status" value="1"/>
</dbReference>
<keyword evidence="2" id="KW-0479">Metal-binding</keyword>
<feature type="region of interest" description="Disordered" evidence="12">
    <location>
        <begin position="166"/>
        <end position="189"/>
    </location>
</feature>
<dbReference type="InterPro" id="IPR013087">
    <property type="entry name" value="Znf_C2H2_type"/>
</dbReference>
<sequence>MVRVCAFPGCGTKMRRYNPETFHRLPLQESNLRQWLAVLQVDVETPVQTLKAKDYRICSRHFDQNDFSIPNKRRSYPAKRMRLKRNAIPIAARLAQETAPCEDSCPGITFEVSELNFDEESNCSNEEGGEAAEEEENICSNEEGEEEEERIDNADSDWELELSDKLESDDSDQLESDDHDQLESDDSDSELHRSVRQLCPDCGAFYFTSKTHTCEYKIKPVSCNVCGKRCVDKSALKAHSSIHKESYEHPCKFCMVPFKTRLDKLAHERAHTHKAKPYECPDCSMSFSKLPARNLHLKGHRGPKILSCPHCALEFRYHGPLERHMLVHTGMKEYVCEFCHRSFKQPGHLKSHLRVHTGEKPFQCQHCDKSFNHNVSLKSHVMRYHKEGVSNFGPSGPVKQTKRAEFQSMGRPRGRPKRNAATREQNSVPAVRTTAAEITEKGRLRRDSSKDIDGDWSDGDGSSELTEDDKMEEVRKSKRKSSHSSKTFSIAENDSESDSDSHPEMEAKKSKVVKSEETGRCRGRPRTKPLNQH</sequence>
<reference evidence="15" key="2">
    <citation type="submission" date="2025-09" db="UniProtKB">
        <authorList>
            <consortium name="Ensembl"/>
        </authorList>
    </citation>
    <scope>IDENTIFICATION</scope>
</reference>
<dbReference type="InterPro" id="IPR036236">
    <property type="entry name" value="Znf_C2H2_sf"/>
</dbReference>
<dbReference type="Pfam" id="PF05485">
    <property type="entry name" value="THAP"/>
    <property type="match status" value="1"/>
</dbReference>
<keyword evidence="3" id="KW-0677">Repeat</keyword>
<evidence type="ECO:0000256" key="5">
    <source>
        <dbReference type="ARBA" id="ARBA00022833"/>
    </source>
</evidence>
<feature type="region of interest" description="Disordered" evidence="12">
    <location>
        <begin position="119"/>
        <end position="153"/>
    </location>
</feature>
<evidence type="ECO:0000256" key="9">
    <source>
        <dbReference type="ARBA" id="ARBA00023242"/>
    </source>
</evidence>
<evidence type="ECO:0000259" key="14">
    <source>
        <dbReference type="PROSITE" id="PS50950"/>
    </source>
</evidence>
<dbReference type="Gene3D" id="6.20.210.20">
    <property type="entry name" value="THAP domain"/>
    <property type="match status" value="1"/>
</dbReference>
<feature type="domain" description="THAP-type" evidence="14">
    <location>
        <begin position="1"/>
        <end position="92"/>
    </location>
</feature>
<keyword evidence="6" id="KW-0805">Transcription regulation</keyword>
<dbReference type="SUPFAM" id="SSF57716">
    <property type="entry name" value="Glucocorticoid receptor-like (DNA-binding domain)"/>
    <property type="match status" value="1"/>
</dbReference>
<evidence type="ECO:0000256" key="7">
    <source>
        <dbReference type="ARBA" id="ARBA00023125"/>
    </source>
</evidence>
<dbReference type="GeneID" id="115548415"/>
<evidence type="ECO:0000256" key="4">
    <source>
        <dbReference type="ARBA" id="ARBA00022771"/>
    </source>
</evidence>
<feature type="domain" description="C2H2-type" evidence="13">
    <location>
        <begin position="221"/>
        <end position="248"/>
    </location>
</feature>
<keyword evidence="4 10" id="KW-0863">Zinc-finger</keyword>
<dbReference type="PROSITE" id="PS00028">
    <property type="entry name" value="ZINC_FINGER_C2H2_1"/>
    <property type="match status" value="6"/>
</dbReference>
<feature type="compositionally biased region" description="Basic and acidic residues" evidence="12">
    <location>
        <begin position="438"/>
        <end position="453"/>
    </location>
</feature>
<dbReference type="PANTHER" id="PTHR24399:SF23">
    <property type="entry name" value="C2H2-TYPE DOMAIN-CONTAINING PROTEIN"/>
    <property type="match status" value="1"/>
</dbReference>
<dbReference type="PROSITE" id="PS50950">
    <property type="entry name" value="ZF_THAP"/>
    <property type="match status" value="1"/>
</dbReference>
<feature type="compositionally biased region" description="Basic and acidic residues" evidence="12">
    <location>
        <begin position="499"/>
        <end position="520"/>
    </location>
</feature>
<evidence type="ECO:0000256" key="3">
    <source>
        <dbReference type="ARBA" id="ARBA00022737"/>
    </source>
</evidence>
<evidence type="ECO:0000256" key="1">
    <source>
        <dbReference type="ARBA" id="ARBA00004123"/>
    </source>
</evidence>
<dbReference type="SUPFAM" id="SSF57667">
    <property type="entry name" value="beta-beta-alpha zinc fingers"/>
    <property type="match status" value="3"/>
</dbReference>